<keyword evidence="3" id="KW-1185">Reference proteome</keyword>
<proteinExistence type="predicted"/>
<protein>
    <submittedName>
        <fullName evidence="2">Uncharacterized protein</fullName>
    </submittedName>
</protein>
<dbReference type="EMBL" id="JAHYBX010000011">
    <property type="protein sequence ID" value="MCA1858151.1"/>
    <property type="molecule type" value="Genomic_DNA"/>
</dbReference>
<organism evidence="2 3">
    <name type="scientific">Massilia hydrophila</name>
    <dbReference type="NCBI Taxonomy" id="3044279"/>
    <lineage>
        <taxon>Bacteria</taxon>
        <taxon>Pseudomonadati</taxon>
        <taxon>Pseudomonadota</taxon>
        <taxon>Betaproteobacteria</taxon>
        <taxon>Burkholderiales</taxon>
        <taxon>Oxalobacteraceae</taxon>
        <taxon>Telluria group</taxon>
        <taxon>Massilia</taxon>
    </lineage>
</organism>
<accession>A0ABS7YEK9</accession>
<keyword evidence="1" id="KW-0732">Signal</keyword>
<comment type="caution">
    <text evidence="2">The sequence shown here is derived from an EMBL/GenBank/DDBJ whole genome shotgun (WGS) entry which is preliminary data.</text>
</comment>
<feature type="chain" id="PRO_5046819046" evidence="1">
    <location>
        <begin position="25"/>
        <end position="166"/>
    </location>
</feature>
<dbReference type="InterPro" id="IPR028994">
    <property type="entry name" value="Integrin_alpha_N"/>
</dbReference>
<reference evidence="2 3" key="1">
    <citation type="submission" date="2021-07" db="EMBL/GenBank/DDBJ databases">
        <title>Characterization of Violacein-producing bacteria and related species.</title>
        <authorList>
            <person name="Wilson H.S."/>
            <person name="De Leon M.E."/>
        </authorList>
    </citation>
    <scope>NUCLEOTIDE SEQUENCE [LARGE SCALE GENOMIC DNA]</scope>
    <source>
        <strain evidence="2 3">HSC-2F05</strain>
    </source>
</reference>
<evidence type="ECO:0000313" key="3">
    <source>
        <dbReference type="Proteomes" id="UP001198602"/>
    </source>
</evidence>
<evidence type="ECO:0000256" key="1">
    <source>
        <dbReference type="SAM" id="SignalP"/>
    </source>
</evidence>
<sequence length="166" mass="17538">MNTPMTMPRAVLAAMLLTSTAAGAATPVLSARDQGAAFRAAGFSLQGKQWRQCDDPSPAYVPGEIAEVRDLNGDGRPEALITESSSACYGHAGAGYALVSRQADGSWKKIAGGTGMASFLSTRGKDGWPDIEVGGPGFCFPVERWNGKAYVLQRHQYEGKACRPGR</sequence>
<gene>
    <name evidence="2" type="ORF">LE190_19770</name>
</gene>
<evidence type="ECO:0000313" key="2">
    <source>
        <dbReference type="EMBL" id="MCA1858151.1"/>
    </source>
</evidence>
<dbReference type="RefSeq" id="WP_225240309.1">
    <property type="nucleotide sequence ID" value="NZ_JAHYBX010000011.1"/>
</dbReference>
<dbReference type="Proteomes" id="UP001198602">
    <property type="component" value="Unassembled WGS sequence"/>
</dbReference>
<dbReference type="SUPFAM" id="SSF69318">
    <property type="entry name" value="Integrin alpha N-terminal domain"/>
    <property type="match status" value="1"/>
</dbReference>
<name>A0ABS7YEK9_9BURK</name>
<feature type="signal peptide" evidence="1">
    <location>
        <begin position="1"/>
        <end position="24"/>
    </location>
</feature>